<accession>A0A0F9BK52</accession>
<comment type="caution">
    <text evidence="1">The sequence shown here is derived from an EMBL/GenBank/DDBJ whole genome shotgun (WGS) entry which is preliminary data.</text>
</comment>
<gene>
    <name evidence="1" type="ORF">LCGC14_2437130</name>
</gene>
<evidence type="ECO:0000313" key="1">
    <source>
        <dbReference type="EMBL" id="KKL22269.1"/>
    </source>
</evidence>
<reference evidence="1" key="1">
    <citation type="journal article" date="2015" name="Nature">
        <title>Complex archaea that bridge the gap between prokaryotes and eukaryotes.</title>
        <authorList>
            <person name="Spang A."/>
            <person name="Saw J.H."/>
            <person name="Jorgensen S.L."/>
            <person name="Zaremba-Niedzwiedzka K."/>
            <person name="Martijn J."/>
            <person name="Lind A.E."/>
            <person name="van Eijk R."/>
            <person name="Schleper C."/>
            <person name="Guy L."/>
            <person name="Ettema T.J."/>
        </authorList>
    </citation>
    <scope>NUCLEOTIDE SEQUENCE</scope>
</reference>
<dbReference type="AlphaFoldDB" id="A0A0F9BK52"/>
<proteinExistence type="predicted"/>
<organism evidence="1">
    <name type="scientific">marine sediment metagenome</name>
    <dbReference type="NCBI Taxonomy" id="412755"/>
    <lineage>
        <taxon>unclassified sequences</taxon>
        <taxon>metagenomes</taxon>
        <taxon>ecological metagenomes</taxon>
    </lineage>
</organism>
<protein>
    <submittedName>
        <fullName evidence="1">Uncharacterized protein</fullName>
    </submittedName>
</protein>
<dbReference type="EMBL" id="LAZR01037415">
    <property type="protein sequence ID" value="KKL22269.1"/>
    <property type="molecule type" value="Genomic_DNA"/>
</dbReference>
<sequence length="72" mass="8334">MYESSGELKFSNPVEMFEQKVILVKARNIRDVKQALSVVMESQDEIISINPQRGIIYECLIKKFIMRDGPTK</sequence>
<name>A0A0F9BK52_9ZZZZ</name>